<name>A0AAV7VPG4_PLEWA</name>
<keyword evidence="3" id="KW-1185">Reference proteome</keyword>
<protein>
    <submittedName>
        <fullName evidence="2">Uncharacterized protein</fullName>
    </submittedName>
</protein>
<dbReference type="EMBL" id="JANPWB010000003">
    <property type="protein sequence ID" value="KAJ1202587.1"/>
    <property type="molecule type" value="Genomic_DNA"/>
</dbReference>
<proteinExistence type="predicted"/>
<organism evidence="2 3">
    <name type="scientific">Pleurodeles waltl</name>
    <name type="common">Iberian ribbed newt</name>
    <dbReference type="NCBI Taxonomy" id="8319"/>
    <lineage>
        <taxon>Eukaryota</taxon>
        <taxon>Metazoa</taxon>
        <taxon>Chordata</taxon>
        <taxon>Craniata</taxon>
        <taxon>Vertebrata</taxon>
        <taxon>Euteleostomi</taxon>
        <taxon>Amphibia</taxon>
        <taxon>Batrachia</taxon>
        <taxon>Caudata</taxon>
        <taxon>Salamandroidea</taxon>
        <taxon>Salamandridae</taxon>
        <taxon>Pleurodelinae</taxon>
        <taxon>Pleurodeles</taxon>
    </lineage>
</organism>
<reference evidence="2" key="1">
    <citation type="journal article" date="2022" name="bioRxiv">
        <title>Sequencing and chromosome-scale assembly of the giantPleurodeles waltlgenome.</title>
        <authorList>
            <person name="Brown T."/>
            <person name="Elewa A."/>
            <person name="Iarovenko S."/>
            <person name="Subramanian E."/>
            <person name="Araus A.J."/>
            <person name="Petzold A."/>
            <person name="Susuki M."/>
            <person name="Suzuki K.-i.T."/>
            <person name="Hayashi T."/>
            <person name="Toyoda A."/>
            <person name="Oliveira C."/>
            <person name="Osipova E."/>
            <person name="Leigh N.D."/>
            <person name="Simon A."/>
            <person name="Yun M.H."/>
        </authorList>
    </citation>
    <scope>NUCLEOTIDE SEQUENCE</scope>
    <source>
        <strain evidence="2">20211129_DDA</strain>
        <tissue evidence="2">Liver</tissue>
    </source>
</reference>
<dbReference type="AlphaFoldDB" id="A0AAV7VPG4"/>
<feature type="compositionally biased region" description="Polar residues" evidence="1">
    <location>
        <begin position="58"/>
        <end position="79"/>
    </location>
</feature>
<accession>A0AAV7VPG4</accession>
<gene>
    <name evidence="2" type="ORF">NDU88_006384</name>
</gene>
<sequence>MIGFCSDYYKGDPGCELLGRYSDRDSYRKPLAALLVSSARRGRLLLKGTPGQALIRYNNPQNDSPQGSPGTGSPWTPRTTRQECRGWGSEYGDDGNRVDWKRVHEQRDSNVPRARRLLFYQLVSIRCSAVEPDSRVL</sequence>
<evidence type="ECO:0000313" key="3">
    <source>
        <dbReference type="Proteomes" id="UP001066276"/>
    </source>
</evidence>
<evidence type="ECO:0000256" key="1">
    <source>
        <dbReference type="SAM" id="MobiDB-lite"/>
    </source>
</evidence>
<feature type="region of interest" description="Disordered" evidence="1">
    <location>
        <begin position="55"/>
        <end position="90"/>
    </location>
</feature>
<dbReference type="Proteomes" id="UP001066276">
    <property type="component" value="Chromosome 2_1"/>
</dbReference>
<evidence type="ECO:0000313" key="2">
    <source>
        <dbReference type="EMBL" id="KAJ1202587.1"/>
    </source>
</evidence>
<comment type="caution">
    <text evidence="2">The sequence shown here is derived from an EMBL/GenBank/DDBJ whole genome shotgun (WGS) entry which is preliminary data.</text>
</comment>